<protein>
    <recommendedName>
        <fullName evidence="3">Amidase domain-containing protein</fullName>
    </recommendedName>
</protein>
<evidence type="ECO:0000313" key="2">
    <source>
        <dbReference type="Proteomes" id="UP001196870"/>
    </source>
</evidence>
<proteinExistence type="predicted"/>
<reference evidence="2" key="1">
    <citation type="journal article" date="2021" name="Syst. Appl. Microbiol.">
        <title>Roseomonas hellenica sp. nov., isolated from roots of wild-growing Alkanna tinctoria.</title>
        <authorList>
            <person name="Rat A."/>
            <person name="Naranjo H.D."/>
            <person name="Lebbe L."/>
            <person name="Cnockaert M."/>
            <person name="Krigas N."/>
            <person name="Grigoriadou K."/>
            <person name="Maloupa E."/>
            <person name="Willems A."/>
        </authorList>
    </citation>
    <scope>NUCLEOTIDE SEQUENCE [LARGE SCALE GENOMIC DNA]</scope>
    <source>
        <strain evidence="2">LMG 31523</strain>
    </source>
</reference>
<evidence type="ECO:0008006" key="3">
    <source>
        <dbReference type="Google" id="ProtNLM"/>
    </source>
</evidence>
<keyword evidence="2" id="KW-1185">Reference proteome</keyword>
<dbReference type="Proteomes" id="UP001196870">
    <property type="component" value="Unassembled WGS sequence"/>
</dbReference>
<accession>A0ABS5EVR6</accession>
<dbReference type="RefSeq" id="WP_211852019.1">
    <property type="nucleotide sequence ID" value="NZ_JAAGBB010000008.1"/>
</dbReference>
<gene>
    <name evidence="1" type="ORF">GXW71_08450</name>
</gene>
<evidence type="ECO:0000313" key="1">
    <source>
        <dbReference type="EMBL" id="MBR0664383.1"/>
    </source>
</evidence>
<organism evidence="1 2">
    <name type="scientific">Plastoroseomonas hellenica</name>
    <dbReference type="NCBI Taxonomy" id="2687306"/>
    <lineage>
        <taxon>Bacteria</taxon>
        <taxon>Pseudomonadati</taxon>
        <taxon>Pseudomonadota</taxon>
        <taxon>Alphaproteobacteria</taxon>
        <taxon>Acetobacterales</taxon>
        <taxon>Acetobacteraceae</taxon>
        <taxon>Plastoroseomonas</taxon>
    </lineage>
</organism>
<dbReference type="EMBL" id="JAAGBB010000008">
    <property type="protein sequence ID" value="MBR0664383.1"/>
    <property type="molecule type" value="Genomic_DNA"/>
</dbReference>
<name>A0ABS5EVR6_9PROT</name>
<comment type="caution">
    <text evidence="1">The sequence shown here is derived from an EMBL/GenBank/DDBJ whole genome shotgun (WGS) entry which is preliminary data.</text>
</comment>
<sequence>MSSACMREYCVRYEEATKAIMKNRCHGQRGRYEFKAALSFGMADAVRSPTTLIPAGFTTENLASGEADLAVQQVNELLVVLGIAAIRRVRKPVTGTSTSAARWRWVRPLELLRPHPVFLQTSAPPLGCPRGALARKALPPGN</sequence>